<protein>
    <recommendedName>
        <fullName evidence="2">W2 domain-containing protein</fullName>
    </recommendedName>
</protein>
<dbReference type="SUPFAM" id="SSF48371">
    <property type="entry name" value="ARM repeat"/>
    <property type="match status" value="1"/>
</dbReference>
<feature type="region of interest" description="Disordered" evidence="1">
    <location>
        <begin position="214"/>
        <end position="245"/>
    </location>
</feature>
<organism evidence="3 4">
    <name type="scientific">Modicella reniformis</name>
    <dbReference type="NCBI Taxonomy" id="1440133"/>
    <lineage>
        <taxon>Eukaryota</taxon>
        <taxon>Fungi</taxon>
        <taxon>Fungi incertae sedis</taxon>
        <taxon>Mucoromycota</taxon>
        <taxon>Mortierellomycotina</taxon>
        <taxon>Mortierellomycetes</taxon>
        <taxon>Mortierellales</taxon>
        <taxon>Mortierellaceae</taxon>
        <taxon>Modicella</taxon>
    </lineage>
</organism>
<dbReference type="InterPro" id="IPR016024">
    <property type="entry name" value="ARM-type_fold"/>
</dbReference>
<feature type="region of interest" description="Disordered" evidence="1">
    <location>
        <begin position="144"/>
        <end position="167"/>
    </location>
</feature>
<feature type="compositionally biased region" description="Acidic residues" evidence="1">
    <location>
        <begin position="665"/>
        <end position="675"/>
    </location>
</feature>
<feature type="domain" description="W2" evidence="2">
    <location>
        <begin position="385"/>
        <end position="570"/>
    </location>
</feature>
<feature type="region of interest" description="Disordered" evidence="1">
    <location>
        <begin position="1"/>
        <end position="78"/>
    </location>
</feature>
<feature type="compositionally biased region" description="Basic and acidic residues" evidence="1">
    <location>
        <begin position="708"/>
        <end position="720"/>
    </location>
</feature>
<dbReference type="OrthoDB" id="2290605at2759"/>
<evidence type="ECO:0000259" key="2">
    <source>
        <dbReference type="PROSITE" id="PS51363"/>
    </source>
</evidence>
<dbReference type="EMBL" id="JAAAHW010007020">
    <property type="protein sequence ID" value="KAF9952089.1"/>
    <property type="molecule type" value="Genomic_DNA"/>
</dbReference>
<comment type="caution">
    <text evidence="3">The sequence shown here is derived from an EMBL/GenBank/DDBJ whole genome shotgun (WGS) entry which is preliminary data.</text>
</comment>
<feature type="region of interest" description="Disordered" evidence="1">
    <location>
        <begin position="708"/>
        <end position="753"/>
    </location>
</feature>
<sequence length="753" mass="84362">MSSTSFSSSSVRETCSDSDTLVTEEEDDKSTFLGGGDGGSGGGGASDSNDTDYSSAVDVDDSSSLAMDMDRRSRRKRSMQKLMAKSKMLKASLTQAKADLTMERHNRAMIDQIYLKIKKELNDKLEAEEIKVANLKAELKELKEKHTKEDEEDSSKSEDKDSSSYRIGYDSSNYSSLTLGLDEGLMFHHSDFLNGQDEEEYNEAVVVSSMDGSNVSSSVTAVSPSSSSPSSVSGTNSSSGDKQQTNGDVLQLNALSDAEQNTTDAGFLSKEMHEDMMEEKAAEDVEKKVTFREEPQAIPAHGPLPHSPLAEEEAAGINLAKGGHSCNDGEDDNDEEEEEEADDDNVHDEQEEAPCTMMELMIKKQQQQQGPRNNAEDEEIQDLPADANETFYSMAHKFLHQALHAKFTPARTILQLDDLLLKYDAPPEELVLVLAQETMRWWENERLETGGPTMGGWGSGTVLIPETGDSVNAREAVESKFKAIYVPLLLNYVASHQEQLMLLNKLEQTANSSELWKRNHPAELVALYKFDVLDGDAILEWWRLLKNELRSMSSKFVAWLEEEEEEEESDEDEEEEDDEDEEEDEDADNNDQYDFDQVDDGSQGSKIVGLDNLLRANQELMDPREILQSLDEDLAKTEAEKEEMMIIGGSDDDEDYYAVGIRMDDGDDDDDEDDDFDRRSTTSSLERIEERDRRRRISFCTNNVYIHQDDGKKIIHHHADDEDDRSPSPVPSTGVPTSGDEEEEEEEEAEDKE</sequence>
<evidence type="ECO:0000313" key="3">
    <source>
        <dbReference type="EMBL" id="KAF9952089.1"/>
    </source>
</evidence>
<feature type="compositionally biased region" description="Acidic residues" evidence="1">
    <location>
        <begin position="739"/>
        <end position="753"/>
    </location>
</feature>
<keyword evidence="4" id="KW-1185">Reference proteome</keyword>
<name>A0A9P6IXE6_9FUNG</name>
<proteinExistence type="predicted"/>
<feature type="compositionally biased region" description="Basic and acidic residues" evidence="1">
    <location>
        <begin position="676"/>
        <end position="692"/>
    </location>
</feature>
<dbReference type="PROSITE" id="PS51363">
    <property type="entry name" value="W2"/>
    <property type="match status" value="1"/>
</dbReference>
<dbReference type="Gene3D" id="1.25.40.180">
    <property type="match status" value="1"/>
</dbReference>
<feature type="region of interest" description="Disordered" evidence="1">
    <location>
        <begin position="559"/>
        <end position="603"/>
    </location>
</feature>
<feature type="compositionally biased region" description="Acidic residues" evidence="1">
    <location>
        <begin position="560"/>
        <end position="599"/>
    </location>
</feature>
<dbReference type="Proteomes" id="UP000749646">
    <property type="component" value="Unassembled WGS sequence"/>
</dbReference>
<feature type="region of interest" description="Disordered" evidence="1">
    <location>
        <begin position="645"/>
        <end position="693"/>
    </location>
</feature>
<evidence type="ECO:0000313" key="4">
    <source>
        <dbReference type="Proteomes" id="UP000749646"/>
    </source>
</evidence>
<dbReference type="SMART" id="SM00515">
    <property type="entry name" value="eIF5C"/>
    <property type="match status" value="1"/>
</dbReference>
<reference evidence="3" key="1">
    <citation type="journal article" date="2020" name="Fungal Divers.">
        <title>Resolving the Mortierellaceae phylogeny through synthesis of multi-gene phylogenetics and phylogenomics.</title>
        <authorList>
            <person name="Vandepol N."/>
            <person name="Liber J."/>
            <person name="Desiro A."/>
            <person name="Na H."/>
            <person name="Kennedy M."/>
            <person name="Barry K."/>
            <person name="Grigoriev I.V."/>
            <person name="Miller A.N."/>
            <person name="O'Donnell K."/>
            <person name="Stajich J.E."/>
            <person name="Bonito G."/>
        </authorList>
    </citation>
    <scope>NUCLEOTIDE SEQUENCE</scope>
    <source>
        <strain evidence="3">MES-2147</strain>
    </source>
</reference>
<feature type="compositionally biased region" description="Polar residues" evidence="1">
    <location>
        <begin position="11"/>
        <end position="21"/>
    </location>
</feature>
<gene>
    <name evidence="3" type="ORF">BGZ65_005519</name>
</gene>
<dbReference type="Pfam" id="PF02020">
    <property type="entry name" value="W2"/>
    <property type="match status" value="1"/>
</dbReference>
<feature type="compositionally biased region" description="Low complexity" evidence="1">
    <location>
        <begin position="46"/>
        <end position="67"/>
    </location>
</feature>
<dbReference type="AlphaFoldDB" id="A0A9P6IXE6"/>
<dbReference type="InterPro" id="IPR003307">
    <property type="entry name" value="W2_domain"/>
</dbReference>
<feature type="region of interest" description="Disordered" evidence="1">
    <location>
        <begin position="320"/>
        <end position="350"/>
    </location>
</feature>
<feature type="compositionally biased region" description="Low complexity" evidence="1">
    <location>
        <begin position="1"/>
        <end position="10"/>
    </location>
</feature>
<evidence type="ECO:0000256" key="1">
    <source>
        <dbReference type="SAM" id="MobiDB-lite"/>
    </source>
</evidence>
<feature type="compositionally biased region" description="Basic and acidic residues" evidence="1">
    <location>
        <begin position="144"/>
        <end position="163"/>
    </location>
</feature>
<feature type="compositionally biased region" description="Gly residues" evidence="1">
    <location>
        <begin position="33"/>
        <end position="45"/>
    </location>
</feature>
<feature type="compositionally biased region" description="Low complexity" evidence="1">
    <location>
        <begin position="214"/>
        <end position="239"/>
    </location>
</feature>
<feature type="compositionally biased region" description="Acidic residues" evidence="1">
    <location>
        <begin position="328"/>
        <end position="350"/>
    </location>
</feature>
<accession>A0A9P6IXE6</accession>